<evidence type="ECO:0000313" key="1">
    <source>
        <dbReference type="EMBL" id="GAG32583.1"/>
    </source>
</evidence>
<dbReference type="EMBL" id="BARS01044106">
    <property type="protein sequence ID" value="GAG32583.1"/>
    <property type="molecule type" value="Genomic_DNA"/>
</dbReference>
<accession>X0X7G7</accession>
<protein>
    <submittedName>
        <fullName evidence="1">Uncharacterized protein</fullName>
    </submittedName>
</protein>
<organism evidence="1">
    <name type="scientific">marine sediment metagenome</name>
    <dbReference type="NCBI Taxonomy" id="412755"/>
    <lineage>
        <taxon>unclassified sequences</taxon>
        <taxon>metagenomes</taxon>
        <taxon>ecological metagenomes</taxon>
    </lineage>
</organism>
<sequence length="72" mass="8207">MLIPIKKFRASDLEILIPKSVDETERNKDPEIWRSWAVYDEKMSVGYTGCIDNVPIVALGIRFIRPGVGTAW</sequence>
<feature type="non-terminal residue" evidence="1">
    <location>
        <position position="72"/>
    </location>
</feature>
<reference evidence="1" key="1">
    <citation type="journal article" date="2014" name="Front. Microbiol.">
        <title>High frequency of phylogenetically diverse reductive dehalogenase-homologous genes in deep subseafloor sedimentary metagenomes.</title>
        <authorList>
            <person name="Kawai M."/>
            <person name="Futagami T."/>
            <person name="Toyoda A."/>
            <person name="Takaki Y."/>
            <person name="Nishi S."/>
            <person name="Hori S."/>
            <person name="Arai W."/>
            <person name="Tsubouchi T."/>
            <person name="Morono Y."/>
            <person name="Uchiyama I."/>
            <person name="Ito T."/>
            <person name="Fujiyama A."/>
            <person name="Inagaki F."/>
            <person name="Takami H."/>
        </authorList>
    </citation>
    <scope>NUCLEOTIDE SEQUENCE</scope>
    <source>
        <strain evidence="1">Expedition CK06-06</strain>
    </source>
</reference>
<name>X0X7G7_9ZZZZ</name>
<gene>
    <name evidence="1" type="ORF">S01H1_66686</name>
</gene>
<proteinExistence type="predicted"/>
<dbReference type="AlphaFoldDB" id="X0X7G7"/>
<comment type="caution">
    <text evidence="1">The sequence shown here is derived from an EMBL/GenBank/DDBJ whole genome shotgun (WGS) entry which is preliminary data.</text>
</comment>